<sequence>MAFVRGSGDLRGKPVTADQQSGQPLGDPSRDLVLVVGAADDQIHLVDEGLQVIMLHGSTPELAHRVSSVGSAPLPRRLKE</sequence>
<dbReference type="Proteomes" id="UP001144036">
    <property type="component" value="Unassembled WGS sequence"/>
</dbReference>
<dbReference type="RefSeq" id="WP_270158167.1">
    <property type="nucleotide sequence ID" value="NZ_JAPNNL010000146.1"/>
</dbReference>
<accession>A0ABT4SJR9</accession>
<evidence type="ECO:0000313" key="2">
    <source>
        <dbReference type="EMBL" id="MDA0637263.1"/>
    </source>
</evidence>
<evidence type="ECO:0000313" key="3">
    <source>
        <dbReference type="Proteomes" id="UP001144036"/>
    </source>
</evidence>
<dbReference type="EMBL" id="JAPNNL010000146">
    <property type="protein sequence ID" value="MDA0637263.1"/>
    <property type="molecule type" value="Genomic_DNA"/>
</dbReference>
<name>A0ABT4SJR9_9ACTN</name>
<organism evidence="2 3">
    <name type="scientific">Nonomuraea corallina</name>
    <dbReference type="NCBI Taxonomy" id="2989783"/>
    <lineage>
        <taxon>Bacteria</taxon>
        <taxon>Bacillati</taxon>
        <taxon>Actinomycetota</taxon>
        <taxon>Actinomycetes</taxon>
        <taxon>Streptosporangiales</taxon>
        <taxon>Streptosporangiaceae</taxon>
        <taxon>Nonomuraea</taxon>
    </lineage>
</organism>
<evidence type="ECO:0000256" key="1">
    <source>
        <dbReference type="SAM" id="MobiDB-lite"/>
    </source>
</evidence>
<keyword evidence="3" id="KW-1185">Reference proteome</keyword>
<feature type="region of interest" description="Disordered" evidence="1">
    <location>
        <begin position="1"/>
        <end position="28"/>
    </location>
</feature>
<protein>
    <submittedName>
        <fullName evidence="2">Uncharacterized protein</fullName>
    </submittedName>
</protein>
<reference evidence="2" key="1">
    <citation type="submission" date="2022-11" db="EMBL/GenBank/DDBJ databases">
        <title>Nonomuraea corallina sp. nov., a new species of the genus Nonomuraea isolated from sea side sediment in Thai sea.</title>
        <authorList>
            <person name="Ngamcharungchit C."/>
            <person name="Matsumoto A."/>
            <person name="Suriyachadkun C."/>
            <person name="Panbangred W."/>
            <person name="Inahashi Y."/>
            <person name="Intra B."/>
        </authorList>
    </citation>
    <scope>NUCLEOTIDE SEQUENCE</scope>
    <source>
        <strain evidence="2">MCN248</strain>
    </source>
</reference>
<proteinExistence type="predicted"/>
<gene>
    <name evidence="2" type="ORF">OUY22_27995</name>
</gene>
<comment type="caution">
    <text evidence="2">The sequence shown here is derived from an EMBL/GenBank/DDBJ whole genome shotgun (WGS) entry which is preliminary data.</text>
</comment>